<dbReference type="AlphaFoldDB" id="A0A9P3PTY4"/>
<dbReference type="OrthoDB" id="2789810at2759"/>
<reference evidence="1" key="1">
    <citation type="submission" date="2022-07" db="EMBL/GenBank/DDBJ databases">
        <title>The genome of Lyophyllum shimeji provides insight into the initial evolution of ectomycorrhizal fungal genome.</title>
        <authorList>
            <person name="Kobayashi Y."/>
            <person name="Shibata T."/>
            <person name="Hirakawa H."/>
            <person name="Shigenobu S."/>
            <person name="Nishiyama T."/>
            <person name="Yamada A."/>
            <person name="Hasebe M."/>
            <person name="Kawaguchi M."/>
        </authorList>
    </citation>
    <scope>NUCLEOTIDE SEQUENCE</scope>
    <source>
        <strain evidence="1">AT787</strain>
    </source>
</reference>
<evidence type="ECO:0000313" key="1">
    <source>
        <dbReference type="EMBL" id="GLB41282.1"/>
    </source>
</evidence>
<dbReference type="Proteomes" id="UP001063166">
    <property type="component" value="Unassembled WGS sequence"/>
</dbReference>
<protein>
    <submittedName>
        <fullName evidence="1">Uncharacterized protein</fullName>
    </submittedName>
</protein>
<organism evidence="1 2">
    <name type="scientific">Lyophyllum shimeji</name>
    <name type="common">Hon-shimeji</name>
    <name type="synonym">Tricholoma shimeji</name>
    <dbReference type="NCBI Taxonomy" id="47721"/>
    <lineage>
        <taxon>Eukaryota</taxon>
        <taxon>Fungi</taxon>
        <taxon>Dikarya</taxon>
        <taxon>Basidiomycota</taxon>
        <taxon>Agaricomycotina</taxon>
        <taxon>Agaricomycetes</taxon>
        <taxon>Agaricomycetidae</taxon>
        <taxon>Agaricales</taxon>
        <taxon>Tricholomatineae</taxon>
        <taxon>Lyophyllaceae</taxon>
        <taxon>Lyophyllum</taxon>
    </lineage>
</organism>
<evidence type="ECO:0000313" key="2">
    <source>
        <dbReference type="Proteomes" id="UP001063166"/>
    </source>
</evidence>
<name>A0A9P3PTY4_LYOSH</name>
<dbReference type="SUPFAM" id="SSF52047">
    <property type="entry name" value="RNI-like"/>
    <property type="match status" value="1"/>
</dbReference>
<gene>
    <name evidence="1" type="ORF">LshimejAT787_0904970</name>
</gene>
<keyword evidence="2" id="KW-1185">Reference proteome</keyword>
<comment type="caution">
    <text evidence="1">The sequence shown here is derived from an EMBL/GenBank/DDBJ whole genome shotgun (WGS) entry which is preliminary data.</text>
</comment>
<proteinExistence type="predicted"/>
<accession>A0A9P3PTY4</accession>
<dbReference type="EMBL" id="BRPK01000009">
    <property type="protein sequence ID" value="GLB41282.1"/>
    <property type="molecule type" value="Genomic_DNA"/>
</dbReference>
<sequence>MQASVRTLTIIQAVRVRRCWSYELVPCLVGFNIENLVFKRLNPSDPSNYDVIPHPRVFESLAQSLTELQLYMSKFASLIHLVELICSLHKLERLSIESVTWFHIDQEFPSSERYKLPPNLQELQICLRRYDGALTKLMEWVAQYRGGALPAIHTLSIRSQFSVNDRYVYTPAATRVLANVGSSLRRLTLANFFEPRGRWEYPELLAANTELHTLCFRDIDLRDRFEANRILVLRVSWIPSFLIQIASTSVEMMSFEILVRDVEHLGILEWQEIGRAFSLPRFAKLKRLEFKVSAPEQEAARWIEARLPLELMQRGVVHVSQLH</sequence>